<protein>
    <submittedName>
        <fullName evidence="1">Uncharacterized protein</fullName>
    </submittedName>
</protein>
<organism evidence="1 2">
    <name type="scientific">Mangrovivirga halotolerans</name>
    <dbReference type="NCBI Taxonomy" id="2993936"/>
    <lineage>
        <taxon>Bacteria</taxon>
        <taxon>Pseudomonadati</taxon>
        <taxon>Bacteroidota</taxon>
        <taxon>Cytophagia</taxon>
        <taxon>Cytophagales</taxon>
        <taxon>Mangrovivirgaceae</taxon>
        <taxon>Mangrovivirga</taxon>
    </lineage>
</organism>
<gene>
    <name evidence="1" type="ORF">OO013_00775</name>
</gene>
<dbReference type="EMBL" id="JAPFQN010000001">
    <property type="protein sequence ID" value="MCX2742373.1"/>
    <property type="molecule type" value="Genomic_DNA"/>
</dbReference>
<keyword evidence="2" id="KW-1185">Reference proteome</keyword>
<evidence type="ECO:0000313" key="1">
    <source>
        <dbReference type="EMBL" id="MCX2742373.1"/>
    </source>
</evidence>
<accession>A0ABT3RKL6</accession>
<comment type="caution">
    <text evidence="1">The sequence shown here is derived from an EMBL/GenBank/DDBJ whole genome shotgun (WGS) entry which is preliminary data.</text>
</comment>
<dbReference type="RefSeq" id="WP_266054610.1">
    <property type="nucleotide sequence ID" value="NZ_JAPFQN010000001.1"/>
</dbReference>
<dbReference type="Proteomes" id="UP001209885">
    <property type="component" value="Unassembled WGS sequence"/>
</dbReference>
<name>A0ABT3RKL6_9BACT</name>
<reference evidence="1 2" key="1">
    <citation type="submission" date="2022-11" db="EMBL/GenBank/DDBJ databases">
        <title>The characterization of three novel Bacteroidetes species and genomic analysis of their roles in tidal elemental geochemical cycles.</title>
        <authorList>
            <person name="Ma K."/>
        </authorList>
    </citation>
    <scope>NUCLEOTIDE SEQUENCE [LARGE SCALE GENOMIC DNA]</scope>
    <source>
        <strain evidence="1 2">M17</strain>
    </source>
</reference>
<proteinExistence type="predicted"/>
<sequence length="132" mass="15107">MIEKKSRYSKLFSDQHIHAPVRLKAIPKGDINSALHLSKIRVAWNNMYDSLDELSRRGLINNQAAIKAISKYAEKTDDFISAVFDKIDEMATTLGRTPTKDEIKDIAQNWLDENNWDDILKECLTDGIQNSK</sequence>
<evidence type="ECO:0000313" key="2">
    <source>
        <dbReference type="Proteomes" id="UP001209885"/>
    </source>
</evidence>